<dbReference type="CDD" id="cd04182">
    <property type="entry name" value="GT_2_like_f"/>
    <property type="match status" value="1"/>
</dbReference>
<dbReference type="EMBL" id="JBHRXY010000009">
    <property type="protein sequence ID" value="MFC3630318.1"/>
    <property type="molecule type" value="Genomic_DNA"/>
</dbReference>
<name>A0ABV7U5W6_9RHOB</name>
<keyword evidence="4" id="KW-1185">Reference proteome</keyword>
<dbReference type="RefSeq" id="WP_377761901.1">
    <property type="nucleotide sequence ID" value="NZ_JBHRXY010000009.1"/>
</dbReference>
<evidence type="ECO:0000313" key="4">
    <source>
        <dbReference type="Proteomes" id="UP001595539"/>
    </source>
</evidence>
<organism evidence="3 4">
    <name type="scientific">Paracoccus angustae</name>
    <dbReference type="NCBI Taxonomy" id="1671480"/>
    <lineage>
        <taxon>Bacteria</taxon>
        <taxon>Pseudomonadati</taxon>
        <taxon>Pseudomonadota</taxon>
        <taxon>Alphaproteobacteria</taxon>
        <taxon>Rhodobacterales</taxon>
        <taxon>Paracoccaceae</taxon>
        <taxon>Paracoccus</taxon>
    </lineage>
</organism>
<dbReference type="InterPro" id="IPR029044">
    <property type="entry name" value="Nucleotide-diphossugar_trans"/>
</dbReference>
<dbReference type="GO" id="GO:0016740">
    <property type="term" value="F:transferase activity"/>
    <property type="evidence" value="ECO:0007669"/>
    <property type="project" value="UniProtKB-KW"/>
</dbReference>
<accession>A0ABV7U5W6</accession>
<dbReference type="Gene3D" id="3.90.550.10">
    <property type="entry name" value="Spore Coat Polysaccharide Biosynthesis Protein SpsA, Chain A"/>
    <property type="match status" value="1"/>
</dbReference>
<dbReference type="InterPro" id="IPR025877">
    <property type="entry name" value="MobA-like_NTP_Trfase"/>
</dbReference>
<dbReference type="SUPFAM" id="SSF53448">
    <property type="entry name" value="Nucleotide-diphospho-sugar transferases"/>
    <property type="match status" value="1"/>
</dbReference>
<dbReference type="Pfam" id="PF12804">
    <property type="entry name" value="NTP_transf_3"/>
    <property type="match status" value="1"/>
</dbReference>
<evidence type="ECO:0000313" key="3">
    <source>
        <dbReference type="EMBL" id="MFC3630318.1"/>
    </source>
</evidence>
<comment type="caution">
    <text evidence="3">The sequence shown here is derived from an EMBL/GenBank/DDBJ whole genome shotgun (WGS) entry which is preliminary data.</text>
</comment>
<reference evidence="4" key="1">
    <citation type="journal article" date="2019" name="Int. J. Syst. Evol. Microbiol.">
        <title>The Global Catalogue of Microorganisms (GCM) 10K type strain sequencing project: providing services to taxonomists for standard genome sequencing and annotation.</title>
        <authorList>
            <consortium name="The Broad Institute Genomics Platform"/>
            <consortium name="The Broad Institute Genome Sequencing Center for Infectious Disease"/>
            <person name="Wu L."/>
            <person name="Ma J."/>
        </authorList>
    </citation>
    <scope>NUCLEOTIDE SEQUENCE [LARGE SCALE GENOMIC DNA]</scope>
    <source>
        <strain evidence="4">KCTC 42473</strain>
    </source>
</reference>
<protein>
    <submittedName>
        <fullName evidence="3">NTP transferase domain-containing protein</fullName>
    </submittedName>
</protein>
<dbReference type="PANTHER" id="PTHR43777">
    <property type="entry name" value="MOLYBDENUM COFACTOR CYTIDYLYLTRANSFERASE"/>
    <property type="match status" value="1"/>
</dbReference>
<evidence type="ECO:0000259" key="2">
    <source>
        <dbReference type="Pfam" id="PF12804"/>
    </source>
</evidence>
<evidence type="ECO:0000256" key="1">
    <source>
        <dbReference type="ARBA" id="ARBA00022842"/>
    </source>
</evidence>
<gene>
    <name evidence="3" type="ORF">ACFOM8_12775</name>
</gene>
<proteinExistence type="predicted"/>
<keyword evidence="1" id="KW-0460">Magnesium</keyword>
<sequence length="183" mass="19629">MTTVLLLAAGRSRRFGRRCKLQAPYRGKPLVRHAAETILRTGLPALAVVADPAVASLLPEFRLIYSTGLQSDSLRAGLRQVADQAAMIVLADMPHVTPEILQQIAGSPGPVAATDGRRICPPALIPRSLFPRVENLTGDRGAGELLRSLPDLRRVSVSPGILKDVDVPDDLLSSQDLPVPPRI</sequence>
<dbReference type="Proteomes" id="UP001595539">
    <property type="component" value="Unassembled WGS sequence"/>
</dbReference>
<dbReference type="PANTHER" id="PTHR43777:SF1">
    <property type="entry name" value="MOLYBDENUM COFACTOR CYTIDYLYLTRANSFERASE"/>
    <property type="match status" value="1"/>
</dbReference>
<feature type="domain" description="MobA-like NTP transferase" evidence="2">
    <location>
        <begin position="5"/>
        <end position="149"/>
    </location>
</feature>
<keyword evidence="3" id="KW-0808">Transferase</keyword>